<reference evidence="1" key="1">
    <citation type="journal article" date="2017" name="Nature">
        <title>Asgard archaea illuminate the origin of eukaryotic cellular complexity.</title>
        <authorList>
            <person name="Zaremba-Niedzwiedzka K."/>
            <person name="Caceres E.F."/>
            <person name="Saw J.H."/>
            <person name="Backstrom D."/>
            <person name="Juzokaite L."/>
            <person name="Vancaester E."/>
            <person name="Seitz K.W."/>
            <person name="Anantharaman K."/>
            <person name="Starnawski P."/>
            <person name="Kjeldsen K.U."/>
            <person name="Scott M.B."/>
            <person name="Nunoura T."/>
            <person name="Banfield J.F."/>
            <person name="Schramm A."/>
            <person name="Baker B.J."/>
            <person name="Spang A."/>
            <person name="Ettema T.J.G."/>
        </authorList>
    </citation>
    <scope>NUCLEOTIDE SEQUENCE</scope>
    <source>
        <strain evidence="1">LCB_4</strain>
    </source>
</reference>
<gene>
    <name evidence="1" type="ORF">OdinLCB4_000215</name>
</gene>
<dbReference type="Proteomes" id="UP000186851">
    <property type="component" value="Chromosome"/>
</dbReference>
<protein>
    <submittedName>
        <fullName evidence="1">Uncharacterized protein</fullName>
    </submittedName>
</protein>
<accession>A0AAF0D2C2</accession>
<organism evidence="1 2">
    <name type="scientific">Odinarchaeota yellowstonii (strain LCB_4)</name>
    <dbReference type="NCBI Taxonomy" id="1841599"/>
    <lineage>
        <taxon>Archaea</taxon>
        <taxon>Promethearchaeati</taxon>
        <taxon>Candidatus Odinarchaeota</taxon>
        <taxon>Candidatus Odinarchaeia</taxon>
        <taxon>Candidatus Odinarchaeales</taxon>
        <taxon>Candidatus Odinarchaeaceae</taxon>
        <taxon>Candidatus Odinarchaeum</taxon>
    </lineage>
</organism>
<evidence type="ECO:0000313" key="1">
    <source>
        <dbReference type="EMBL" id="WEU40394.1"/>
    </source>
</evidence>
<dbReference type="EMBL" id="CP091871">
    <property type="protein sequence ID" value="WEU40394.1"/>
    <property type="molecule type" value="Genomic_DNA"/>
</dbReference>
<evidence type="ECO:0000313" key="2">
    <source>
        <dbReference type="Proteomes" id="UP000186851"/>
    </source>
</evidence>
<reference evidence="1" key="2">
    <citation type="journal article" date="2022" name="Nat. Microbiol.">
        <title>A closed Candidatus Odinarchaeum chromosome exposes Asgard archaeal viruses.</title>
        <authorList>
            <person name="Tamarit D."/>
            <person name="Caceres E.F."/>
            <person name="Krupovic M."/>
            <person name="Nijland R."/>
            <person name="Eme L."/>
            <person name="Robinson N.P."/>
            <person name="Ettema T.J.G."/>
        </authorList>
    </citation>
    <scope>NUCLEOTIDE SEQUENCE</scope>
    <source>
        <strain evidence="1">LCB_4</strain>
    </source>
</reference>
<proteinExistence type="predicted"/>
<dbReference type="AlphaFoldDB" id="A0AAF0D2C2"/>
<sequence length="286" mass="32725">MGFFKKYVYTIHSNDASPMLPLIDVAKTYGSPFICTPVPLRVDKIINGDLTTFILPDRNISIKMSGETYSLHILNLISEVIRLLSNWSKNIVKSRFNKELPSDRLISWLNKTLKAKLLAPTLSEDAGAFLNNYFETVLSSYFKGESIFEQVKSYLNNIINRCRSRIAHNTIIVSVKGEYVEYNILDETISEEEYLNPDIKGSTIPVDVYFDNRLKTMSFRPFLIYQDLLETAKYTLQTLREVELISPENLIDKRIITVNVEELNESVDYSNLSTLIDKIPSLIGEG</sequence>
<dbReference type="KEGG" id="oyw:OdinLCB4_000215"/>
<name>A0AAF0D2C2_ODILC</name>